<sequence length="1024" mass="118014">MKQWENYQVDGINRMAPRAHFNSYPTRERALIGENRYTQAFKNLNGVWKFMFLPAPEYSPENFFASDFDTTTMNEITVPGNWQRQGYGKMHYSDLWYNFPIDPPYVPTENPTGIYKRTFEVGAEFKDQTIILRFCGVDSAYKVWVNGQMVGYSKGARNEAEFDITDLVSLHDVNDLTVQVYQWSDGTYLEDQDMWWLSGIYRDVELLGVPKNGIQDLQVTADLVHDYQDGDLQITATLRKEAGQTVQVELLDEKQNVLYTATNQPQGTQVRFETQIPHVKPWSAELPCLYTVLMTVKHAEQVIEVIPQTVGFRSIEVVGDTFLVNGVAIKLKGVNRHDYNPRNGRVVSEAEIEKDIILMKQFNINAIRTSHYPDAYYFYDLCDRYGMYVIDETDLECHGFELTEKYDWISDDPQWETAFVNRLTRMIARDRNHPSIIFWSLGNESSFGCNFRKMAEVAKEMDPTRLVHYEGDFDAEVVDVYSTMYTWLEHPTRKLLMKDVIKNAKKPHILCEYGHAMGNGPGNLKEYQDLFYAHDKLQGGFIWEWFDHGIESYTEDGRKYYRYGGDFGDDPTNGDFCIDGLLMPDRTPSPGLYEYKKVIEPITTEKVNLQEGRIKLINRYDFTNLQIFDLVYEVMADDQLLTSGRISLPSIPARQTQEIQLLDELPHAGEPGATYYLNLSYRLKQNASFAPAGFELATAQFVLPIQSSRILVSPRGTLQVSEGATTLKISGNNFTVTLDTVRGQLIDYQKDGQKLLKRGPQFTFWRAPTSNDMEIVTEMKQRQFLHLEHEVVRDFSWQASEQAVVVRVKTMHGTTNSAWHFDCQYEYRILAIGDILFKLNGTPDGKLDMTPDMLPRLGVDLRLNPDLAQVRYFGRGPRENYVDSREAGLLGVYTTDVDSLFTNYVVPQANGNHLDTKWASLTDERGQGMLFSNPSGINFSASYYEQRDLDEAKHTIDLKKRDYVVLNLDYQQNALGSFSCGQWQLEKYRTKVTDFELSFRMTGFNQKEVRDTVLAREELVDEFD</sequence>
<dbReference type="PROSITE" id="PS00719">
    <property type="entry name" value="GLYCOSYL_HYDROL_F2_1"/>
    <property type="match status" value="1"/>
</dbReference>
<evidence type="ECO:0000256" key="8">
    <source>
        <dbReference type="RuleBase" id="RU361154"/>
    </source>
</evidence>
<evidence type="ECO:0000256" key="4">
    <source>
        <dbReference type="ARBA" id="ARBA00013303"/>
    </source>
</evidence>
<dbReference type="InterPro" id="IPR006101">
    <property type="entry name" value="Glyco_hydro_2"/>
</dbReference>
<dbReference type="Pfam" id="PF16353">
    <property type="entry name" value="LacZ_4"/>
    <property type="match status" value="1"/>
</dbReference>
<proteinExistence type="inferred from homology"/>
<dbReference type="GO" id="GO:0004565">
    <property type="term" value="F:beta-galactosidase activity"/>
    <property type="evidence" value="ECO:0007669"/>
    <property type="project" value="UniProtKB-EC"/>
</dbReference>
<dbReference type="SMART" id="SM01038">
    <property type="entry name" value="Bgal_small_N"/>
    <property type="match status" value="1"/>
</dbReference>
<evidence type="ECO:0000256" key="7">
    <source>
        <dbReference type="ARBA" id="ARBA00032230"/>
    </source>
</evidence>
<dbReference type="SUPFAM" id="SSF74650">
    <property type="entry name" value="Galactose mutarotase-like"/>
    <property type="match status" value="1"/>
</dbReference>
<dbReference type="Pfam" id="PF02929">
    <property type="entry name" value="Bgal_small_N"/>
    <property type="match status" value="1"/>
</dbReference>
<name>A0A7D0PJZ6_PEDAC</name>
<dbReference type="InterPro" id="IPR032312">
    <property type="entry name" value="LacZ_4"/>
</dbReference>
<dbReference type="InterPro" id="IPR013783">
    <property type="entry name" value="Ig-like_fold"/>
</dbReference>
<dbReference type="InterPro" id="IPR011013">
    <property type="entry name" value="Gal_mutarotase_sf_dom"/>
</dbReference>
<dbReference type="InterPro" id="IPR004199">
    <property type="entry name" value="B-gal_small/dom_5"/>
</dbReference>
<dbReference type="InterPro" id="IPR023232">
    <property type="entry name" value="Glyco_hydro_2_AS"/>
</dbReference>
<evidence type="ECO:0000256" key="6">
    <source>
        <dbReference type="ARBA" id="ARBA00023295"/>
    </source>
</evidence>
<evidence type="ECO:0000313" key="10">
    <source>
        <dbReference type="EMBL" id="QGZ14941.1"/>
    </source>
</evidence>
<reference evidence="10" key="1">
    <citation type="submission" date="2019-07" db="EMBL/GenBank/DDBJ databases">
        <authorList>
            <person name="Boger M.C.L."/>
            <person name="Lammerts van Bueren A."/>
            <person name="Gerritsen C."/>
            <person name="Dijkhuizen L."/>
        </authorList>
    </citation>
    <scope>NUCLEOTIDE SEQUENCE</scope>
    <source>
        <strain evidence="10">W143</strain>
    </source>
</reference>
<dbReference type="InterPro" id="IPR008979">
    <property type="entry name" value="Galactose-bd-like_sf"/>
</dbReference>
<evidence type="ECO:0000256" key="2">
    <source>
        <dbReference type="ARBA" id="ARBA00007401"/>
    </source>
</evidence>
<comment type="similarity">
    <text evidence="2 8">Belongs to the glycosyl hydrolase 2 family.</text>
</comment>
<dbReference type="InterPro" id="IPR050347">
    <property type="entry name" value="Bact_Beta-galactosidase"/>
</dbReference>
<dbReference type="Gene3D" id="2.60.120.260">
    <property type="entry name" value="Galactose-binding domain-like"/>
    <property type="match status" value="1"/>
</dbReference>
<dbReference type="GO" id="GO:0005990">
    <property type="term" value="P:lactose catabolic process"/>
    <property type="evidence" value="ECO:0007669"/>
    <property type="project" value="TreeGrafter"/>
</dbReference>
<dbReference type="GO" id="GO:0009341">
    <property type="term" value="C:beta-galactosidase complex"/>
    <property type="evidence" value="ECO:0007669"/>
    <property type="project" value="InterPro"/>
</dbReference>
<dbReference type="PRINTS" id="PR00132">
    <property type="entry name" value="GLHYDRLASE2"/>
</dbReference>
<keyword evidence="6 8" id="KW-0326">Glycosidase</keyword>
<feature type="domain" description="Beta galactosidase small chain/" evidence="9">
    <location>
        <begin position="728"/>
        <end position="1002"/>
    </location>
</feature>
<dbReference type="InterPro" id="IPR023230">
    <property type="entry name" value="Glyco_hydro_2_CS"/>
</dbReference>
<protein>
    <recommendedName>
        <fullName evidence="4 8">Beta-galactosidase</fullName>
        <ecNumber evidence="3 8">3.2.1.23</ecNumber>
    </recommendedName>
    <alternativeName>
        <fullName evidence="7 8">Lactase</fullName>
    </alternativeName>
</protein>
<dbReference type="SUPFAM" id="SSF51445">
    <property type="entry name" value="(Trans)glycosidases"/>
    <property type="match status" value="1"/>
</dbReference>
<dbReference type="InterPro" id="IPR006104">
    <property type="entry name" value="Glyco_hydro_2_N"/>
</dbReference>
<dbReference type="EC" id="3.2.1.23" evidence="3 8"/>
<reference evidence="10" key="2">
    <citation type="submission" date="2020-08" db="EMBL/GenBank/DDBJ databases">
        <title>Structural identity of galactooligosaccharide molecules selectively utilized by single cultures of probiotic bacterial strains.</title>
        <authorList>
            <person name="Boger M."/>
            <person name="van Leeuwen S.S."/>
            <person name="Lammerts van Bueren A."/>
            <person name="Dijkhuizen L."/>
        </authorList>
    </citation>
    <scope>NUCLEOTIDE SEQUENCE</scope>
    <source>
        <strain evidence="10">W143</strain>
    </source>
</reference>
<evidence type="ECO:0000256" key="3">
    <source>
        <dbReference type="ARBA" id="ARBA00012756"/>
    </source>
</evidence>
<dbReference type="PANTHER" id="PTHR46323:SF2">
    <property type="entry name" value="BETA-GALACTOSIDASE"/>
    <property type="match status" value="1"/>
</dbReference>
<dbReference type="PROSITE" id="PS00608">
    <property type="entry name" value="GLYCOSYL_HYDROL_F2_2"/>
    <property type="match status" value="1"/>
</dbReference>
<dbReference type="Pfam" id="PF02836">
    <property type="entry name" value="Glyco_hydro_2_C"/>
    <property type="match status" value="1"/>
</dbReference>
<organism evidence="10">
    <name type="scientific">Pediococcus acidilactici</name>
    <dbReference type="NCBI Taxonomy" id="1254"/>
    <lineage>
        <taxon>Bacteria</taxon>
        <taxon>Bacillati</taxon>
        <taxon>Bacillota</taxon>
        <taxon>Bacilli</taxon>
        <taxon>Lactobacillales</taxon>
        <taxon>Lactobacillaceae</taxon>
        <taxon>Pediococcus</taxon>
        <taxon>Pediococcus acidilactici group</taxon>
    </lineage>
</organism>
<keyword evidence="5 8" id="KW-0378">Hydrolase</keyword>
<dbReference type="PANTHER" id="PTHR46323">
    <property type="entry name" value="BETA-GALACTOSIDASE"/>
    <property type="match status" value="1"/>
</dbReference>
<dbReference type="InterPro" id="IPR017853">
    <property type="entry name" value="GH"/>
</dbReference>
<dbReference type="EMBL" id="MN201577">
    <property type="protein sequence ID" value="QGZ14941.1"/>
    <property type="molecule type" value="Genomic_DNA"/>
</dbReference>
<evidence type="ECO:0000256" key="5">
    <source>
        <dbReference type="ARBA" id="ARBA00022801"/>
    </source>
</evidence>
<dbReference type="InterPro" id="IPR014718">
    <property type="entry name" value="GH-type_carb-bd"/>
</dbReference>
<dbReference type="Pfam" id="PF00703">
    <property type="entry name" value="Glyco_hydro_2"/>
    <property type="match status" value="1"/>
</dbReference>
<dbReference type="FunFam" id="3.20.20.80:FF:000018">
    <property type="entry name" value="Beta-galactosidase"/>
    <property type="match status" value="1"/>
</dbReference>
<evidence type="ECO:0000256" key="1">
    <source>
        <dbReference type="ARBA" id="ARBA00001412"/>
    </source>
</evidence>
<dbReference type="Pfam" id="PF02837">
    <property type="entry name" value="Glyco_hydro_2_N"/>
    <property type="match status" value="1"/>
</dbReference>
<dbReference type="Gene3D" id="3.20.20.80">
    <property type="entry name" value="Glycosidases"/>
    <property type="match status" value="1"/>
</dbReference>
<comment type="catalytic activity">
    <reaction evidence="1 8">
        <text>Hydrolysis of terminal non-reducing beta-D-galactose residues in beta-D-galactosides.</text>
        <dbReference type="EC" id="3.2.1.23"/>
    </reaction>
</comment>
<dbReference type="RefSeq" id="WP_087116261.1">
    <property type="nucleotide sequence ID" value="NZ_CP023654.1"/>
</dbReference>
<dbReference type="InterPro" id="IPR006103">
    <property type="entry name" value="Glyco_hydro_2_cat"/>
</dbReference>
<dbReference type="SUPFAM" id="SSF49303">
    <property type="entry name" value="beta-Galactosidase/glucuronidase domain"/>
    <property type="match status" value="2"/>
</dbReference>
<dbReference type="InterPro" id="IPR006102">
    <property type="entry name" value="Ig-like_GH2"/>
</dbReference>
<dbReference type="AlphaFoldDB" id="A0A7D0PJZ6"/>
<dbReference type="Gene3D" id="2.60.40.10">
    <property type="entry name" value="Immunoglobulins"/>
    <property type="match status" value="2"/>
</dbReference>
<accession>A0A7D0PJZ6</accession>
<dbReference type="GO" id="GO:0030246">
    <property type="term" value="F:carbohydrate binding"/>
    <property type="evidence" value="ECO:0007669"/>
    <property type="project" value="InterPro"/>
</dbReference>
<dbReference type="NCBIfam" id="NF007666">
    <property type="entry name" value="PRK10340.1"/>
    <property type="match status" value="1"/>
</dbReference>
<evidence type="ECO:0000259" key="9">
    <source>
        <dbReference type="SMART" id="SM01038"/>
    </source>
</evidence>
<dbReference type="InterPro" id="IPR036156">
    <property type="entry name" value="Beta-gal/glucu_dom_sf"/>
</dbReference>
<dbReference type="SUPFAM" id="SSF49785">
    <property type="entry name" value="Galactose-binding domain-like"/>
    <property type="match status" value="1"/>
</dbReference>
<dbReference type="Gene3D" id="2.70.98.10">
    <property type="match status" value="1"/>
</dbReference>